<keyword evidence="3" id="KW-1185">Reference proteome</keyword>
<dbReference type="AlphaFoldDB" id="A0A5N5G419"/>
<reference evidence="2 3" key="3">
    <citation type="submission" date="2019-11" db="EMBL/GenBank/DDBJ databases">
        <title>A de novo genome assembly of a pear dwarfing rootstock.</title>
        <authorList>
            <person name="Wang F."/>
            <person name="Wang J."/>
            <person name="Li S."/>
            <person name="Zhang Y."/>
            <person name="Fang M."/>
            <person name="Ma L."/>
            <person name="Zhao Y."/>
            <person name="Jiang S."/>
        </authorList>
    </citation>
    <scope>NUCLEOTIDE SEQUENCE [LARGE SCALE GENOMIC DNA]</scope>
    <source>
        <strain evidence="2">S2</strain>
        <tissue evidence="2">Leaf</tissue>
    </source>
</reference>
<feature type="compositionally biased region" description="Acidic residues" evidence="1">
    <location>
        <begin position="66"/>
        <end position="77"/>
    </location>
</feature>
<accession>A0A5N5G419</accession>
<evidence type="ECO:0000313" key="3">
    <source>
        <dbReference type="Proteomes" id="UP000327157"/>
    </source>
</evidence>
<comment type="caution">
    <text evidence="2">The sequence shown here is derived from an EMBL/GenBank/DDBJ whole genome shotgun (WGS) entry which is preliminary data.</text>
</comment>
<protein>
    <submittedName>
        <fullName evidence="2">WD repeat-containing protein 43</fullName>
    </submittedName>
</protein>
<proteinExistence type="predicted"/>
<reference evidence="3" key="2">
    <citation type="submission" date="2019-10" db="EMBL/GenBank/DDBJ databases">
        <title>A de novo genome assembly of a pear dwarfing rootstock.</title>
        <authorList>
            <person name="Wang F."/>
            <person name="Wang J."/>
            <person name="Li S."/>
            <person name="Zhang Y."/>
            <person name="Fang M."/>
            <person name="Ma L."/>
            <person name="Zhao Y."/>
            <person name="Jiang S."/>
        </authorList>
    </citation>
    <scope>NUCLEOTIDE SEQUENCE [LARGE SCALE GENOMIC DNA]</scope>
</reference>
<dbReference type="Proteomes" id="UP000327157">
    <property type="component" value="Chromosome 14"/>
</dbReference>
<name>A0A5N5G419_9ROSA</name>
<evidence type="ECO:0000256" key="1">
    <source>
        <dbReference type="SAM" id="MobiDB-lite"/>
    </source>
</evidence>
<sequence length="132" mass="14779">MASKFTSSTPKWYSVPRIFFECLELHISKFQLSILQLLSVLDVHYTGVIDHVDENVTISLLIDESYTSDEEEEEPDGALDGVSDFDGIEDTSPNGKVGKKVHFGAIWSSFGHGMDSFAFGARWMDEIEVKRG</sequence>
<reference evidence="2 3" key="1">
    <citation type="submission" date="2019-09" db="EMBL/GenBank/DDBJ databases">
        <authorList>
            <person name="Ou C."/>
        </authorList>
    </citation>
    <scope>NUCLEOTIDE SEQUENCE [LARGE SCALE GENOMIC DNA]</scope>
    <source>
        <strain evidence="2">S2</strain>
        <tissue evidence="2">Leaf</tissue>
    </source>
</reference>
<feature type="region of interest" description="Disordered" evidence="1">
    <location>
        <begin position="66"/>
        <end position="98"/>
    </location>
</feature>
<gene>
    <name evidence="2" type="ORF">D8674_011608</name>
</gene>
<evidence type="ECO:0000313" key="2">
    <source>
        <dbReference type="EMBL" id="KAB2608440.1"/>
    </source>
</evidence>
<organism evidence="2 3">
    <name type="scientific">Pyrus ussuriensis x Pyrus communis</name>
    <dbReference type="NCBI Taxonomy" id="2448454"/>
    <lineage>
        <taxon>Eukaryota</taxon>
        <taxon>Viridiplantae</taxon>
        <taxon>Streptophyta</taxon>
        <taxon>Embryophyta</taxon>
        <taxon>Tracheophyta</taxon>
        <taxon>Spermatophyta</taxon>
        <taxon>Magnoliopsida</taxon>
        <taxon>eudicotyledons</taxon>
        <taxon>Gunneridae</taxon>
        <taxon>Pentapetalae</taxon>
        <taxon>rosids</taxon>
        <taxon>fabids</taxon>
        <taxon>Rosales</taxon>
        <taxon>Rosaceae</taxon>
        <taxon>Amygdaloideae</taxon>
        <taxon>Maleae</taxon>
        <taxon>Pyrus</taxon>
    </lineage>
</organism>
<dbReference type="EMBL" id="SMOL01000553">
    <property type="protein sequence ID" value="KAB2608440.1"/>
    <property type="molecule type" value="Genomic_DNA"/>
</dbReference>